<evidence type="ECO:0000313" key="3">
    <source>
        <dbReference type="Proteomes" id="UP001500280"/>
    </source>
</evidence>
<accession>A0ABP4V5G4</accession>
<dbReference type="EMBL" id="BAAANF010000029">
    <property type="protein sequence ID" value="GAA1718139.1"/>
    <property type="molecule type" value="Genomic_DNA"/>
</dbReference>
<evidence type="ECO:0000313" key="2">
    <source>
        <dbReference type="EMBL" id="GAA1718139.1"/>
    </source>
</evidence>
<proteinExistence type="predicted"/>
<name>A0ABP4V5G4_9ACTN</name>
<comment type="caution">
    <text evidence="2">The sequence shown here is derived from an EMBL/GenBank/DDBJ whole genome shotgun (WGS) entry which is preliminary data.</text>
</comment>
<evidence type="ECO:0000256" key="1">
    <source>
        <dbReference type="SAM" id="MobiDB-lite"/>
    </source>
</evidence>
<dbReference type="Proteomes" id="UP001500280">
    <property type="component" value="Unassembled WGS sequence"/>
</dbReference>
<sequence>MSLASYPAVTVTAIAMSQERDELRGISRVQWAAPHGGLEDSSIDDVIRWIEHSAGIAYVRAPDGGRGPRIRVVDANPQRYIRSNPDDEAADALLTLPRLDRVTPPTRPSRSRRAVRQPAWPWSIARRPGPAT</sequence>
<feature type="region of interest" description="Disordered" evidence="1">
    <location>
        <begin position="100"/>
        <end position="132"/>
    </location>
</feature>
<gene>
    <name evidence="2" type="ORF">GCM10009745_78630</name>
</gene>
<reference evidence="3" key="1">
    <citation type="journal article" date="2019" name="Int. J. Syst. Evol. Microbiol.">
        <title>The Global Catalogue of Microorganisms (GCM) 10K type strain sequencing project: providing services to taxonomists for standard genome sequencing and annotation.</title>
        <authorList>
            <consortium name="The Broad Institute Genomics Platform"/>
            <consortium name="The Broad Institute Genome Sequencing Center for Infectious Disease"/>
            <person name="Wu L."/>
            <person name="Ma J."/>
        </authorList>
    </citation>
    <scope>NUCLEOTIDE SEQUENCE [LARGE SCALE GENOMIC DNA]</scope>
    <source>
        <strain evidence="3">JCM 14307</strain>
    </source>
</reference>
<organism evidence="2 3">
    <name type="scientific">Kribbella yunnanensis</name>
    <dbReference type="NCBI Taxonomy" id="190194"/>
    <lineage>
        <taxon>Bacteria</taxon>
        <taxon>Bacillati</taxon>
        <taxon>Actinomycetota</taxon>
        <taxon>Actinomycetes</taxon>
        <taxon>Propionibacteriales</taxon>
        <taxon>Kribbellaceae</taxon>
        <taxon>Kribbella</taxon>
    </lineage>
</organism>
<evidence type="ECO:0008006" key="4">
    <source>
        <dbReference type="Google" id="ProtNLM"/>
    </source>
</evidence>
<keyword evidence="3" id="KW-1185">Reference proteome</keyword>
<protein>
    <recommendedName>
        <fullName evidence="4">DUF3892 domain-containing protein</fullName>
    </recommendedName>
</protein>